<reference evidence="6" key="1">
    <citation type="submission" date="2024-06" db="EMBL/GenBank/DDBJ databases">
        <title>Multi-omics analyses provide insights into the biosynthesis of the anticancer antibiotic pleurotin in Hohenbuehelia grisea.</title>
        <authorList>
            <person name="Weaver J.A."/>
            <person name="Alberti F."/>
        </authorList>
    </citation>
    <scope>NUCLEOTIDE SEQUENCE [LARGE SCALE GENOMIC DNA]</scope>
    <source>
        <strain evidence="6">T-177</strain>
    </source>
</reference>
<evidence type="ECO:0000256" key="3">
    <source>
        <dbReference type="ARBA" id="ARBA00023014"/>
    </source>
</evidence>
<gene>
    <name evidence="5" type="ORF">HGRIS_001368</name>
</gene>
<evidence type="ECO:0000313" key="6">
    <source>
        <dbReference type="Proteomes" id="UP001556367"/>
    </source>
</evidence>
<accession>A0ABR3JP36</accession>
<dbReference type="PANTHER" id="PTHR43160">
    <property type="entry name" value="ACONITATE HYDRATASE B"/>
    <property type="match status" value="1"/>
</dbReference>
<dbReference type="InterPro" id="IPR015931">
    <property type="entry name" value="Acnase/IPM_dHydase_lsu_aba_1/3"/>
</dbReference>
<keyword evidence="6" id="KW-1185">Reference proteome</keyword>
<name>A0ABR3JP36_9AGAR</name>
<comment type="caution">
    <text evidence="5">The sequence shown here is derived from an EMBL/GenBank/DDBJ whole genome shotgun (WGS) entry which is preliminary data.</text>
</comment>
<dbReference type="InterPro" id="IPR050926">
    <property type="entry name" value="Aconitase/IPM_isomerase"/>
</dbReference>
<dbReference type="InterPro" id="IPR036008">
    <property type="entry name" value="Aconitase_4Fe-4S_dom"/>
</dbReference>
<protein>
    <recommendedName>
        <fullName evidence="4">Aconitase/3-isopropylmalate dehydratase large subunit alpha/beta/alpha domain-containing protein</fullName>
    </recommendedName>
</protein>
<proteinExistence type="predicted"/>
<evidence type="ECO:0000256" key="2">
    <source>
        <dbReference type="ARBA" id="ARBA00023004"/>
    </source>
</evidence>
<feature type="domain" description="Aconitase/3-isopropylmalate dehydratase large subunit alpha/beta/alpha" evidence="4">
    <location>
        <begin position="19"/>
        <end position="113"/>
    </location>
</feature>
<sequence>MFPFNNHMVEYANATKRGDIANYAKQTFQSSTSSRLTNKWPAEPKVSLIGSCTNSSYEDISRSASIAKEAKDHRLQVTSKFIITPGSEQVRVTIERKSQIAALEKVGGLVLAKAYSPEETRKRMKTDMPTLDQLFTTIESYVKMNIQ</sequence>
<evidence type="ECO:0000259" key="4">
    <source>
        <dbReference type="Pfam" id="PF00330"/>
    </source>
</evidence>
<dbReference type="PANTHER" id="PTHR43160:SF3">
    <property type="entry name" value="ACONITATE HYDRATASE, MITOCHONDRIAL"/>
    <property type="match status" value="1"/>
</dbReference>
<dbReference type="Proteomes" id="UP001556367">
    <property type="component" value="Unassembled WGS sequence"/>
</dbReference>
<dbReference type="Pfam" id="PF00330">
    <property type="entry name" value="Aconitase"/>
    <property type="match status" value="1"/>
</dbReference>
<keyword evidence="1" id="KW-0479">Metal-binding</keyword>
<evidence type="ECO:0000256" key="1">
    <source>
        <dbReference type="ARBA" id="ARBA00022723"/>
    </source>
</evidence>
<evidence type="ECO:0000313" key="5">
    <source>
        <dbReference type="EMBL" id="KAL0957584.1"/>
    </source>
</evidence>
<dbReference type="Gene3D" id="3.30.499.10">
    <property type="entry name" value="Aconitase, domain 3"/>
    <property type="match status" value="1"/>
</dbReference>
<organism evidence="5 6">
    <name type="scientific">Hohenbuehelia grisea</name>
    <dbReference type="NCBI Taxonomy" id="104357"/>
    <lineage>
        <taxon>Eukaryota</taxon>
        <taxon>Fungi</taxon>
        <taxon>Dikarya</taxon>
        <taxon>Basidiomycota</taxon>
        <taxon>Agaricomycotina</taxon>
        <taxon>Agaricomycetes</taxon>
        <taxon>Agaricomycetidae</taxon>
        <taxon>Agaricales</taxon>
        <taxon>Pleurotineae</taxon>
        <taxon>Pleurotaceae</taxon>
        <taxon>Hohenbuehelia</taxon>
    </lineage>
</organism>
<keyword evidence="3" id="KW-0411">Iron-sulfur</keyword>
<dbReference type="InterPro" id="IPR001030">
    <property type="entry name" value="Acoase/IPM_deHydtase_lsu_aba"/>
</dbReference>
<dbReference type="SUPFAM" id="SSF53732">
    <property type="entry name" value="Aconitase iron-sulfur domain"/>
    <property type="match status" value="1"/>
</dbReference>
<keyword evidence="2" id="KW-0408">Iron</keyword>
<dbReference type="EMBL" id="JASNQZ010000005">
    <property type="protein sequence ID" value="KAL0957584.1"/>
    <property type="molecule type" value="Genomic_DNA"/>
</dbReference>